<reference evidence="1 2" key="1">
    <citation type="submission" date="2016-05" db="EMBL/GenBank/DDBJ databases">
        <title>Single-cell genome of chain-forming Candidatus Thiomargarita nelsonii and comparison to other large sulfur-oxidizing bacteria.</title>
        <authorList>
            <person name="Winkel M."/>
            <person name="Salman V."/>
            <person name="Woyke T."/>
            <person name="Schulz-Vogt H."/>
            <person name="Richter M."/>
            <person name="Flood B."/>
            <person name="Bailey J."/>
            <person name="Amann R."/>
            <person name="Mussmann M."/>
        </authorList>
    </citation>
    <scope>NUCLEOTIDE SEQUENCE [LARGE SCALE GENOMIC DNA]</scope>
    <source>
        <strain evidence="1 2">THI036</strain>
    </source>
</reference>
<proteinExistence type="predicted"/>
<organism evidence="1 2">
    <name type="scientific">Candidatus Thiomargarita nelsonii</name>
    <dbReference type="NCBI Taxonomy" id="1003181"/>
    <lineage>
        <taxon>Bacteria</taxon>
        <taxon>Pseudomonadati</taxon>
        <taxon>Pseudomonadota</taxon>
        <taxon>Gammaproteobacteria</taxon>
        <taxon>Thiotrichales</taxon>
        <taxon>Thiotrichaceae</taxon>
        <taxon>Thiomargarita</taxon>
    </lineage>
</organism>
<keyword evidence="2" id="KW-1185">Reference proteome</keyword>
<sequence>MRRFQLPSNCNIKADAKHIAGLFISNQFNPGMPEYQRYHALSEWVPEEGNLYNFLQWGVQGSPGPGHDFCRITCAGFFSQGMYYPELRDLEQLNKGNIEFKRCQETLPNGQKCQTDFEGDKCPQCQNAFNDTQSQRIEKSILYVPRVYHYIERQKCKVCDDDNYFPVNLWICPQCQSRNISQITEREKANCCKDCKNYFPSELKICPECGSGEFSEIKERKKCRCGDCGHEFPINQRTCPLCGSHDISQRTTSLLNYIGGIP</sequence>
<accession>A0A0A6P0S4</accession>
<dbReference type="EMBL" id="LUTY01001394">
    <property type="protein sequence ID" value="OAD21786.1"/>
    <property type="molecule type" value="Genomic_DNA"/>
</dbReference>
<protein>
    <recommendedName>
        <fullName evidence="3">DZANK-type domain-containing protein</fullName>
    </recommendedName>
</protein>
<dbReference type="AlphaFoldDB" id="A0A0A6P0S4"/>
<evidence type="ECO:0000313" key="2">
    <source>
        <dbReference type="Proteomes" id="UP000076962"/>
    </source>
</evidence>
<dbReference type="Proteomes" id="UP000076962">
    <property type="component" value="Unassembled WGS sequence"/>
</dbReference>
<evidence type="ECO:0000313" key="1">
    <source>
        <dbReference type="EMBL" id="OAD21786.1"/>
    </source>
</evidence>
<gene>
    <name evidence="1" type="ORF">THIOM_002440</name>
</gene>
<name>A0A0A6P0S4_9GAMM</name>
<comment type="caution">
    <text evidence="1">The sequence shown here is derived from an EMBL/GenBank/DDBJ whole genome shotgun (WGS) entry which is preliminary data.</text>
</comment>
<evidence type="ECO:0008006" key="3">
    <source>
        <dbReference type="Google" id="ProtNLM"/>
    </source>
</evidence>